<dbReference type="AlphaFoldDB" id="A0A518DUM1"/>
<sequence length="249" mass="27770">MIVSASTRCFEDLSLEDACARLLDLEYSSVEITLNEDSTQVKPSEVAADLESAIARCHNPMRLNVTAYDINITAEGDEYYEQFTACVKLAKATKVVTVTVPSAELGTPFNEEVERLRRLVAIAAMEGVRVGMKSQIGRLTQDIDTVAVLCDNVQGLGLTLDPSHYIVGPHQGRAIDKIIKYVFHVHLRDTSPDQLQVRVGQGEIEYTKLVHQLEKVRYSRALSVDMPKSPEVDHMVEMRKIRLLLESAL</sequence>
<dbReference type="Proteomes" id="UP000317648">
    <property type="component" value="Chromosome"/>
</dbReference>
<dbReference type="PANTHER" id="PTHR12110:SF53">
    <property type="entry name" value="BLR5974 PROTEIN"/>
    <property type="match status" value="1"/>
</dbReference>
<evidence type="ECO:0000313" key="3">
    <source>
        <dbReference type="Proteomes" id="UP000317648"/>
    </source>
</evidence>
<dbReference type="GO" id="GO:0016853">
    <property type="term" value="F:isomerase activity"/>
    <property type="evidence" value="ECO:0007669"/>
    <property type="project" value="UniProtKB-KW"/>
</dbReference>
<proteinExistence type="predicted"/>
<dbReference type="Gene3D" id="3.20.20.150">
    <property type="entry name" value="Divalent-metal-dependent TIM barrel enzymes"/>
    <property type="match status" value="1"/>
</dbReference>
<dbReference type="PANTHER" id="PTHR12110">
    <property type="entry name" value="HYDROXYPYRUVATE ISOMERASE"/>
    <property type="match status" value="1"/>
</dbReference>
<reference evidence="2 3" key="1">
    <citation type="submission" date="2019-02" db="EMBL/GenBank/DDBJ databases">
        <title>Deep-cultivation of Planctomycetes and their phenomic and genomic characterization uncovers novel biology.</title>
        <authorList>
            <person name="Wiegand S."/>
            <person name="Jogler M."/>
            <person name="Boedeker C."/>
            <person name="Pinto D."/>
            <person name="Vollmers J."/>
            <person name="Rivas-Marin E."/>
            <person name="Kohn T."/>
            <person name="Peeters S.H."/>
            <person name="Heuer A."/>
            <person name="Rast P."/>
            <person name="Oberbeckmann S."/>
            <person name="Bunk B."/>
            <person name="Jeske O."/>
            <person name="Meyerdierks A."/>
            <person name="Storesund J.E."/>
            <person name="Kallscheuer N."/>
            <person name="Luecker S."/>
            <person name="Lage O.M."/>
            <person name="Pohl T."/>
            <person name="Merkel B.J."/>
            <person name="Hornburger P."/>
            <person name="Mueller R.-W."/>
            <person name="Bruemmer F."/>
            <person name="Labrenz M."/>
            <person name="Spormann A.M."/>
            <person name="Op den Camp H."/>
            <person name="Overmann J."/>
            <person name="Amann R."/>
            <person name="Jetten M.S.M."/>
            <person name="Mascher T."/>
            <person name="Medema M.H."/>
            <person name="Devos D.P."/>
            <person name="Kaster A.-K."/>
            <person name="Ovreas L."/>
            <person name="Rohde M."/>
            <person name="Galperin M.Y."/>
            <person name="Jogler C."/>
        </authorList>
    </citation>
    <scope>NUCLEOTIDE SEQUENCE [LARGE SCALE GENOMIC DNA]</scope>
    <source>
        <strain evidence="2 3">Pla85_3_4</strain>
    </source>
</reference>
<evidence type="ECO:0000313" key="2">
    <source>
        <dbReference type="EMBL" id="QDU95537.1"/>
    </source>
</evidence>
<dbReference type="SUPFAM" id="SSF51658">
    <property type="entry name" value="Xylose isomerase-like"/>
    <property type="match status" value="1"/>
</dbReference>
<protein>
    <submittedName>
        <fullName evidence="2">Xylose isomerase-like TIM barrel</fullName>
    </submittedName>
</protein>
<dbReference type="RefSeq" id="WP_197443343.1">
    <property type="nucleotide sequence ID" value="NZ_CP036433.1"/>
</dbReference>
<organism evidence="2 3">
    <name type="scientific">Lignipirellula cremea</name>
    <dbReference type="NCBI Taxonomy" id="2528010"/>
    <lineage>
        <taxon>Bacteria</taxon>
        <taxon>Pseudomonadati</taxon>
        <taxon>Planctomycetota</taxon>
        <taxon>Planctomycetia</taxon>
        <taxon>Pirellulales</taxon>
        <taxon>Pirellulaceae</taxon>
        <taxon>Lignipirellula</taxon>
    </lineage>
</organism>
<dbReference type="Pfam" id="PF01261">
    <property type="entry name" value="AP_endonuc_2"/>
    <property type="match status" value="1"/>
</dbReference>
<name>A0A518DUM1_9BACT</name>
<gene>
    <name evidence="2" type="ORF">Pla8534_33520</name>
</gene>
<dbReference type="InterPro" id="IPR036237">
    <property type="entry name" value="Xyl_isomerase-like_sf"/>
</dbReference>
<evidence type="ECO:0000259" key="1">
    <source>
        <dbReference type="Pfam" id="PF01261"/>
    </source>
</evidence>
<feature type="domain" description="Xylose isomerase-like TIM barrel" evidence="1">
    <location>
        <begin position="22"/>
        <end position="229"/>
    </location>
</feature>
<dbReference type="InterPro" id="IPR013022">
    <property type="entry name" value="Xyl_isomerase-like_TIM-brl"/>
</dbReference>
<dbReference type="InterPro" id="IPR050312">
    <property type="entry name" value="IolE/XylAMocC-like"/>
</dbReference>
<dbReference type="EMBL" id="CP036433">
    <property type="protein sequence ID" value="QDU95537.1"/>
    <property type="molecule type" value="Genomic_DNA"/>
</dbReference>
<keyword evidence="2" id="KW-0413">Isomerase</keyword>
<keyword evidence="3" id="KW-1185">Reference proteome</keyword>
<dbReference type="KEGG" id="lcre:Pla8534_33520"/>
<accession>A0A518DUM1</accession>